<dbReference type="GeneTree" id="ENSGT00940000163916"/>
<dbReference type="Pfam" id="PF00560">
    <property type="entry name" value="LRR_1"/>
    <property type="match status" value="1"/>
</dbReference>
<dbReference type="InterPro" id="IPR003591">
    <property type="entry name" value="Leu-rich_rpt_typical-subtyp"/>
</dbReference>
<accession>G1NRQ5</accession>
<dbReference type="PANTHER" id="PTHR48051:SF57">
    <property type="entry name" value="LEUCINE RICH REPEAT CONTAINING 30"/>
    <property type="match status" value="1"/>
</dbReference>
<name>G1NRQ5_MELGA</name>
<keyword evidence="2" id="KW-0677">Repeat</keyword>
<evidence type="ECO:0000256" key="2">
    <source>
        <dbReference type="ARBA" id="ARBA00022737"/>
    </source>
</evidence>
<dbReference type="SUPFAM" id="SSF52058">
    <property type="entry name" value="L domain-like"/>
    <property type="match status" value="1"/>
</dbReference>
<dbReference type="Proteomes" id="UP000001645">
    <property type="component" value="Chromosome 3"/>
</dbReference>
<reference evidence="3" key="3">
    <citation type="submission" date="2025-09" db="UniProtKB">
        <authorList>
            <consortium name="Ensembl"/>
        </authorList>
    </citation>
    <scope>IDENTIFICATION</scope>
</reference>
<organism evidence="3 4">
    <name type="scientific">Meleagris gallopavo</name>
    <name type="common">Wild turkey</name>
    <dbReference type="NCBI Taxonomy" id="9103"/>
    <lineage>
        <taxon>Eukaryota</taxon>
        <taxon>Metazoa</taxon>
        <taxon>Chordata</taxon>
        <taxon>Craniata</taxon>
        <taxon>Vertebrata</taxon>
        <taxon>Euteleostomi</taxon>
        <taxon>Archelosauria</taxon>
        <taxon>Archosauria</taxon>
        <taxon>Dinosauria</taxon>
        <taxon>Saurischia</taxon>
        <taxon>Theropoda</taxon>
        <taxon>Coelurosauria</taxon>
        <taxon>Aves</taxon>
        <taxon>Neognathae</taxon>
        <taxon>Galloanserae</taxon>
        <taxon>Galliformes</taxon>
        <taxon>Phasianidae</taxon>
        <taxon>Meleagridinae</taxon>
        <taxon>Meleagris</taxon>
    </lineage>
</organism>
<dbReference type="OrthoDB" id="676979at2759"/>
<dbReference type="InterPro" id="IPR050216">
    <property type="entry name" value="LRR_domain-containing"/>
</dbReference>
<dbReference type="Ensembl" id="ENSMGAT00000017739.2">
    <property type="protein sequence ID" value="ENSMGAP00000016765.2"/>
    <property type="gene ID" value="ENSMGAG00000015823.2"/>
</dbReference>
<evidence type="ECO:0000313" key="3">
    <source>
        <dbReference type="Ensembl" id="ENSMGAP00000016765.2"/>
    </source>
</evidence>
<dbReference type="GO" id="GO:0005737">
    <property type="term" value="C:cytoplasm"/>
    <property type="evidence" value="ECO:0007669"/>
    <property type="project" value="TreeGrafter"/>
</dbReference>
<proteinExistence type="predicted"/>
<dbReference type="AlphaFoldDB" id="G1NRQ5"/>
<evidence type="ECO:0000313" key="4">
    <source>
        <dbReference type="Proteomes" id="UP000001645"/>
    </source>
</evidence>
<dbReference type="Bgee" id="ENSMGAG00000015823">
    <property type="expression patterns" value="Expressed in hindlimb stylopod and 2 other cell types or tissues"/>
</dbReference>
<dbReference type="InterPro" id="IPR001611">
    <property type="entry name" value="Leu-rich_rpt"/>
</dbReference>
<dbReference type="InParanoid" id="G1NRQ5"/>
<reference evidence="3" key="2">
    <citation type="submission" date="2025-08" db="UniProtKB">
        <authorList>
            <consortium name="Ensembl"/>
        </authorList>
    </citation>
    <scope>IDENTIFICATION</scope>
</reference>
<dbReference type="FunFam" id="3.80.10.10:FF:000536">
    <property type="entry name" value="Leucine-rich repeat-containing protein 30"/>
    <property type="match status" value="1"/>
</dbReference>
<dbReference type="Pfam" id="PF13855">
    <property type="entry name" value="LRR_8"/>
    <property type="match status" value="1"/>
</dbReference>
<keyword evidence="1" id="KW-0433">Leucine-rich repeat</keyword>
<dbReference type="Gene3D" id="3.80.10.10">
    <property type="entry name" value="Ribonuclease Inhibitor"/>
    <property type="match status" value="2"/>
</dbReference>
<evidence type="ECO:0008006" key="5">
    <source>
        <dbReference type="Google" id="ProtNLM"/>
    </source>
</evidence>
<dbReference type="InterPro" id="IPR032675">
    <property type="entry name" value="LRR_dom_sf"/>
</dbReference>
<protein>
    <recommendedName>
        <fullName evidence="5">Leucine rich repeat containing 30</fullName>
    </recommendedName>
</protein>
<evidence type="ECO:0000256" key="1">
    <source>
        <dbReference type="ARBA" id="ARBA00022614"/>
    </source>
</evidence>
<keyword evidence="4" id="KW-1185">Reference proteome</keyword>
<dbReference type="HOGENOM" id="CLU_000288_18_15_1"/>
<dbReference type="SMART" id="SM00369">
    <property type="entry name" value="LRR_TYP"/>
    <property type="match status" value="5"/>
</dbReference>
<dbReference type="PROSITE" id="PS51450">
    <property type="entry name" value="LRR"/>
    <property type="match status" value="3"/>
</dbReference>
<dbReference type="PANTHER" id="PTHR48051">
    <property type="match status" value="1"/>
</dbReference>
<sequence>NFTERCVGQGNLGRILAENSKLPAWEDALLSGKDPKSLLKRGLHYISLSLIMKGMTSAPDFLWGLPEVQKLNLSRNQLVAISPSLGKLDRLVVLNLGGNRLKCLPKEIGLLRNLKVLFVNMNCLTEVPAELSLCRKLEVLSLSHNCISQLPSSFTDLTSLKKLNLSNNRFVQIPLCIFALRSLDFLHLGSNRLENIAESVQYLVNLQIFITLPDDLYLLHRLPRIAWNPMDKGLHISHNPLSRPLPEIIEGGLDVLFNYLKEKKEHN</sequence>
<reference evidence="3 4" key="1">
    <citation type="journal article" date="2010" name="PLoS Biol.">
        <title>Multi-platform next-generation sequencing of the domestic turkey (Meleagris gallopavo): genome assembly and analysis.</title>
        <authorList>
            <person name="Dalloul R.A."/>
            <person name="Long J.A."/>
            <person name="Zimin A.V."/>
            <person name="Aslam L."/>
            <person name="Beal K."/>
            <person name="Blomberg L.A."/>
            <person name="Bouffard P."/>
            <person name="Burt D.W."/>
            <person name="Crasta O."/>
            <person name="Crooijmans R.P."/>
            <person name="Cooper K."/>
            <person name="Coulombe R.A."/>
            <person name="De S."/>
            <person name="Delany M.E."/>
            <person name="Dodgson J.B."/>
            <person name="Dong J.J."/>
            <person name="Evans C."/>
            <person name="Frederickson K.M."/>
            <person name="Flicek P."/>
            <person name="Florea L."/>
            <person name="Folkerts O."/>
            <person name="Groenen M.A."/>
            <person name="Harkins T.T."/>
            <person name="Herrero J."/>
            <person name="Hoffmann S."/>
            <person name="Megens H.J."/>
            <person name="Jiang A."/>
            <person name="de Jong P."/>
            <person name="Kaiser P."/>
            <person name="Kim H."/>
            <person name="Kim K.W."/>
            <person name="Kim S."/>
            <person name="Langenberger D."/>
            <person name="Lee M.K."/>
            <person name="Lee T."/>
            <person name="Mane S."/>
            <person name="Marcais G."/>
            <person name="Marz M."/>
            <person name="McElroy A.P."/>
            <person name="Modise T."/>
            <person name="Nefedov M."/>
            <person name="Notredame C."/>
            <person name="Paton I.R."/>
            <person name="Payne W.S."/>
            <person name="Pertea G."/>
            <person name="Prickett D."/>
            <person name="Puiu D."/>
            <person name="Qioa D."/>
            <person name="Raineri E."/>
            <person name="Ruffier M."/>
            <person name="Salzberg S.L."/>
            <person name="Schatz M.C."/>
            <person name="Scheuring C."/>
            <person name="Schmidt C.J."/>
            <person name="Schroeder S."/>
            <person name="Searle S.M."/>
            <person name="Smith E.J."/>
            <person name="Smith J."/>
            <person name="Sonstegard T.S."/>
            <person name="Stadler P.F."/>
            <person name="Tafer H."/>
            <person name="Tu Z.J."/>
            <person name="Van Tassell C.P."/>
            <person name="Vilella A.J."/>
            <person name="Williams K.P."/>
            <person name="Yorke J.A."/>
            <person name="Zhang L."/>
            <person name="Zhang H.B."/>
            <person name="Zhang X."/>
            <person name="Zhang Y."/>
            <person name="Reed K.M."/>
        </authorList>
    </citation>
    <scope>NUCLEOTIDE SEQUENCE [LARGE SCALE GENOMIC DNA]</scope>
</reference>